<reference evidence="2 3" key="1">
    <citation type="submission" date="2024-01" db="EMBL/GenBank/DDBJ databases">
        <title>The complete chloroplast genome sequence of Lithospermum erythrorhizon: insights into the phylogenetic relationship among Boraginaceae species and the maternal lineages of purple gromwells.</title>
        <authorList>
            <person name="Okada T."/>
            <person name="Watanabe K."/>
        </authorList>
    </citation>
    <scope>NUCLEOTIDE SEQUENCE [LARGE SCALE GENOMIC DNA]</scope>
</reference>
<feature type="compositionally biased region" description="Basic and acidic residues" evidence="1">
    <location>
        <begin position="84"/>
        <end position="99"/>
    </location>
</feature>
<dbReference type="Proteomes" id="UP001454036">
    <property type="component" value="Unassembled WGS sequence"/>
</dbReference>
<keyword evidence="3" id="KW-1185">Reference proteome</keyword>
<evidence type="ECO:0000313" key="3">
    <source>
        <dbReference type="Proteomes" id="UP001454036"/>
    </source>
</evidence>
<dbReference type="EMBL" id="BAABME010011243">
    <property type="protein sequence ID" value="GAA0183456.1"/>
    <property type="molecule type" value="Genomic_DNA"/>
</dbReference>
<name>A0AAV3RP31_LITER</name>
<evidence type="ECO:0000256" key="1">
    <source>
        <dbReference type="SAM" id="MobiDB-lite"/>
    </source>
</evidence>
<comment type="caution">
    <text evidence="2">The sequence shown here is derived from an EMBL/GenBank/DDBJ whole genome shotgun (WGS) entry which is preliminary data.</text>
</comment>
<feature type="region of interest" description="Disordered" evidence="1">
    <location>
        <begin position="22"/>
        <end position="46"/>
    </location>
</feature>
<protein>
    <submittedName>
        <fullName evidence="2">Uncharacterized protein</fullName>
    </submittedName>
</protein>
<feature type="region of interest" description="Disordered" evidence="1">
    <location>
        <begin position="77"/>
        <end position="99"/>
    </location>
</feature>
<organism evidence="2 3">
    <name type="scientific">Lithospermum erythrorhizon</name>
    <name type="common">Purple gromwell</name>
    <name type="synonym">Lithospermum officinale var. erythrorhizon</name>
    <dbReference type="NCBI Taxonomy" id="34254"/>
    <lineage>
        <taxon>Eukaryota</taxon>
        <taxon>Viridiplantae</taxon>
        <taxon>Streptophyta</taxon>
        <taxon>Embryophyta</taxon>
        <taxon>Tracheophyta</taxon>
        <taxon>Spermatophyta</taxon>
        <taxon>Magnoliopsida</taxon>
        <taxon>eudicotyledons</taxon>
        <taxon>Gunneridae</taxon>
        <taxon>Pentapetalae</taxon>
        <taxon>asterids</taxon>
        <taxon>lamiids</taxon>
        <taxon>Boraginales</taxon>
        <taxon>Boraginaceae</taxon>
        <taxon>Boraginoideae</taxon>
        <taxon>Lithospermeae</taxon>
        <taxon>Lithospermum</taxon>
    </lineage>
</organism>
<proteinExistence type="predicted"/>
<sequence length="99" mass="11107">MRTPLLQMSTLGKLGGRIKRALRKSKPPTRHVPYFVKPTMNDEESEKSVDDDVVVVSETTSRRRTRASAVAMKTKLEAAGFNEEQDKSNDPSKLKESES</sequence>
<dbReference type="AlphaFoldDB" id="A0AAV3RP31"/>
<accession>A0AAV3RP31</accession>
<gene>
    <name evidence="2" type="ORF">LIER_30864</name>
</gene>
<evidence type="ECO:0000313" key="2">
    <source>
        <dbReference type="EMBL" id="GAA0183456.1"/>
    </source>
</evidence>